<keyword evidence="2 4" id="KW-0238">DNA-binding</keyword>
<evidence type="ECO:0000313" key="8">
    <source>
        <dbReference type="Proteomes" id="UP000616114"/>
    </source>
</evidence>
<proteinExistence type="predicted"/>
<evidence type="ECO:0000259" key="6">
    <source>
        <dbReference type="PROSITE" id="PS50977"/>
    </source>
</evidence>
<evidence type="ECO:0000256" key="3">
    <source>
        <dbReference type="ARBA" id="ARBA00023163"/>
    </source>
</evidence>
<gene>
    <name evidence="7" type="ORF">GCM10011333_10740</name>
</gene>
<dbReference type="GO" id="GO:0003700">
    <property type="term" value="F:DNA-binding transcription factor activity"/>
    <property type="evidence" value="ECO:0007669"/>
    <property type="project" value="TreeGrafter"/>
</dbReference>
<dbReference type="AlphaFoldDB" id="A0A8J2TX43"/>
<keyword evidence="3" id="KW-0804">Transcription</keyword>
<organism evidence="7 8">
    <name type="scientific">Sediminivirga luteola</name>
    <dbReference type="NCBI Taxonomy" id="1774748"/>
    <lineage>
        <taxon>Bacteria</taxon>
        <taxon>Bacillati</taxon>
        <taxon>Actinomycetota</taxon>
        <taxon>Actinomycetes</taxon>
        <taxon>Micrococcales</taxon>
        <taxon>Brevibacteriaceae</taxon>
        <taxon>Sediminivirga</taxon>
    </lineage>
</organism>
<dbReference type="Pfam" id="PF00440">
    <property type="entry name" value="TetR_N"/>
    <property type="match status" value="1"/>
</dbReference>
<evidence type="ECO:0000256" key="1">
    <source>
        <dbReference type="ARBA" id="ARBA00023015"/>
    </source>
</evidence>
<feature type="DNA-binding region" description="H-T-H motif" evidence="4">
    <location>
        <begin position="31"/>
        <end position="50"/>
    </location>
</feature>
<dbReference type="PANTHER" id="PTHR30055">
    <property type="entry name" value="HTH-TYPE TRANSCRIPTIONAL REGULATOR RUTR"/>
    <property type="match status" value="1"/>
</dbReference>
<feature type="region of interest" description="Disordered" evidence="5">
    <location>
        <begin position="175"/>
        <end position="223"/>
    </location>
</feature>
<dbReference type="InterPro" id="IPR036271">
    <property type="entry name" value="Tet_transcr_reg_TetR-rel_C_sf"/>
</dbReference>
<dbReference type="Proteomes" id="UP000616114">
    <property type="component" value="Unassembled WGS sequence"/>
</dbReference>
<reference evidence="7" key="1">
    <citation type="journal article" date="2014" name="Int. J. Syst. Evol. Microbiol.">
        <title>Complete genome sequence of Corynebacterium casei LMG S-19264T (=DSM 44701T), isolated from a smear-ripened cheese.</title>
        <authorList>
            <consortium name="US DOE Joint Genome Institute (JGI-PGF)"/>
            <person name="Walter F."/>
            <person name="Albersmeier A."/>
            <person name="Kalinowski J."/>
            <person name="Ruckert C."/>
        </authorList>
    </citation>
    <scope>NUCLEOTIDE SEQUENCE</scope>
    <source>
        <strain evidence="7">CGMCC 1.12785</strain>
    </source>
</reference>
<reference evidence="7" key="2">
    <citation type="submission" date="2020-09" db="EMBL/GenBank/DDBJ databases">
        <authorList>
            <person name="Sun Q."/>
            <person name="Zhou Y."/>
        </authorList>
    </citation>
    <scope>NUCLEOTIDE SEQUENCE</scope>
    <source>
        <strain evidence="7">CGMCC 1.12785</strain>
    </source>
</reference>
<dbReference type="RefSeq" id="WP_229744953.1">
    <property type="nucleotide sequence ID" value="NZ_BMFY01000004.1"/>
</dbReference>
<evidence type="ECO:0000256" key="2">
    <source>
        <dbReference type="ARBA" id="ARBA00023125"/>
    </source>
</evidence>
<dbReference type="Gene3D" id="1.10.357.10">
    <property type="entry name" value="Tetracycline Repressor, domain 2"/>
    <property type="match status" value="1"/>
</dbReference>
<dbReference type="SUPFAM" id="SSF48498">
    <property type="entry name" value="Tetracyclin repressor-like, C-terminal domain"/>
    <property type="match status" value="1"/>
</dbReference>
<dbReference type="EMBL" id="BMFY01000004">
    <property type="protein sequence ID" value="GGA09850.1"/>
    <property type="molecule type" value="Genomic_DNA"/>
</dbReference>
<dbReference type="GO" id="GO:0000976">
    <property type="term" value="F:transcription cis-regulatory region binding"/>
    <property type="evidence" value="ECO:0007669"/>
    <property type="project" value="TreeGrafter"/>
</dbReference>
<evidence type="ECO:0000256" key="4">
    <source>
        <dbReference type="PROSITE-ProRule" id="PRU00335"/>
    </source>
</evidence>
<dbReference type="InterPro" id="IPR050109">
    <property type="entry name" value="HTH-type_TetR-like_transc_reg"/>
</dbReference>
<feature type="domain" description="HTH tetR-type" evidence="6">
    <location>
        <begin position="8"/>
        <end position="68"/>
    </location>
</feature>
<protein>
    <recommendedName>
        <fullName evidence="6">HTH tetR-type domain-containing protein</fullName>
    </recommendedName>
</protein>
<accession>A0A8J2TX43</accession>
<feature type="compositionally biased region" description="Basic and acidic residues" evidence="5">
    <location>
        <begin position="199"/>
        <end position="214"/>
    </location>
</feature>
<dbReference type="InterPro" id="IPR009057">
    <property type="entry name" value="Homeodomain-like_sf"/>
</dbReference>
<dbReference type="PANTHER" id="PTHR30055:SF151">
    <property type="entry name" value="TRANSCRIPTIONAL REGULATORY PROTEIN"/>
    <property type="match status" value="1"/>
</dbReference>
<sequence>MSRTHTARLDAPAIVDAAHTLLRSYGLGDLSMRRVAKELGVQPGALYWHIASKQDLIAHLAVRILAPLAQVSGTPAQHLRALHETVVSVRDGAETVTAAWSSRPELLPHHGLLRALRKRGESETRAQLIAETGSHYVLGFTQGLQTRLALAEADPAARVDADEWRARLSEGIALITGQDPAGRDPSARGAVGTGPLDRSPVKQDSLDQDRRDQARSAQDPIDP</sequence>
<evidence type="ECO:0000313" key="7">
    <source>
        <dbReference type="EMBL" id="GGA09850.1"/>
    </source>
</evidence>
<keyword evidence="1" id="KW-0805">Transcription regulation</keyword>
<evidence type="ECO:0000256" key="5">
    <source>
        <dbReference type="SAM" id="MobiDB-lite"/>
    </source>
</evidence>
<keyword evidence="8" id="KW-1185">Reference proteome</keyword>
<name>A0A8J2TX43_9MICO</name>
<dbReference type="SUPFAM" id="SSF46689">
    <property type="entry name" value="Homeodomain-like"/>
    <property type="match status" value="1"/>
</dbReference>
<dbReference type="PRINTS" id="PR00455">
    <property type="entry name" value="HTHTETR"/>
</dbReference>
<dbReference type="PROSITE" id="PS50977">
    <property type="entry name" value="HTH_TETR_2"/>
    <property type="match status" value="1"/>
</dbReference>
<comment type="caution">
    <text evidence="7">The sequence shown here is derived from an EMBL/GenBank/DDBJ whole genome shotgun (WGS) entry which is preliminary data.</text>
</comment>
<dbReference type="InterPro" id="IPR001647">
    <property type="entry name" value="HTH_TetR"/>
</dbReference>
<dbReference type="Gene3D" id="1.10.10.60">
    <property type="entry name" value="Homeodomain-like"/>
    <property type="match status" value="1"/>
</dbReference>